<dbReference type="InterPro" id="IPR036116">
    <property type="entry name" value="FN3_sf"/>
</dbReference>
<evidence type="ECO:0000313" key="2">
    <source>
        <dbReference type="Proteomes" id="UP000036681"/>
    </source>
</evidence>
<sequence length="106" mass="12062">MCNSEEISFAEYIIRFWEDSHPANKKTLEVTSDTQSVTISELKASTRYTVDVQAWTKVGAGLRTEGRFESGLQARRKEMRIGISRQQLHEGTKRIAVEAESARREA</sequence>
<dbReference type="SUPFAM" id="SSF49265">
    <property type="entry name" value="Fibronectin type III"/>
    <property type="match status" value="1"/>
</dbReference>
<dbReference type="InterPro" id="IPR003961">
    <property type="entry name" value="FN3_dom"/>
</dbReference>
<feature type="domain" description="Fibronectin type-III" evidence="1">
    <location>
        <begin position="1"/>
        <end position="74"/>
    </location>
</feature>
<dbReference type="Pfam" id="PF00041">
    <property type="entry name" value="fn3"/>
    <property type="match status" value="1"/>
</dbReference>
<keyword evidence="2" id="KW-1185">Reference proteome</keyword>
<organism evidence="2 3">
    <name type="scientific">Ascaris lumbricoides</name>
    <name type="common">Giant roundworm</name>
    <dbReference type="NCBI Taxonomy" id="6252"/>
    <lineage>
        <taxon>Eukaryota</taxon>
        <taxon>Metazoa</taxon>
        <taxon>Ecdysozoa</taxon>
        <taxon>Nematoda</taxon>
        <taxon>Chromadorea</taxon>
        <taxon>Rhabditida</taxon>
        <taxon>Spirurina</taxon>
        <taxon>Ascaridomorpha</taxon>
        <taxon>Ascaridoidea</taxon>
        <taxon>Ascarididae</taxon>
        <taxon>Ascaris</taxon>
    </lineage>
</organism>
<name>A0A0M3HK84_ASCLU</name>
<reference evidence="3" key="1">
    <citation type="submission" date="2017-02" db="UniProtKB">
        <authorList>
            <consortium name="WormBaseParasite"/>
        </authorList>
    </citation>
    <scope>IDENTIFICATION</scope>
</reference>
<dbReference type="PROSITE" id="PS50853">
    <property type="entry name" value="FN3"/>
    <property type="match status" value="1"/>
</dbReference>
<evidence type="ECO:0000313" key="3">
    <source>
        <dbReference type="WBParaSite" id="ALUE_0000192901-mRNA-1"/>
    </source>
</evidence>
<proteinExistence type="predicted"/>
<dbReference type="Proteomes" id="UP000036681">
    <property type="component" value="Unplaced"/>
</dbReference>
<dbReference type="InterPro" id="IPR013783">
    <property type="entry name" value="Ig-like_fold"/>
</dbReference>
<accession>A0A0M3HK84</accession>
<protein>
    <submittedName>
        <fullName evidence="3">Fibronectin type-III domain-containing protein</fullName>
    </submittedName>
</protein>
<dbReference type="Gene3D" id="2.60.40.10">
    <property type="entry name" value="Immunoglobulins"/>
    <property type="match status" value="1"/>
</dbReference>
<dbReference type="AlphaFoldDB" id="A0A0M3HK84"/>
<dbReference type="WBParaSite" id="ALUE_0000192901-mRNA-1">
    <property type="protein sequence ID" value="ALUE_0000192901-mRNA-1"/>
    <property type="gene ID" value="ALUE_0000192901"/>
</dbReference>
<dbReference type="CDD" id="cd00063">
    <property type="entry name" value="FN3"/>
    <property type="match status" value="1"/>
</dbReference>
<evidence type="ECO:0000259" key="1">
    <source>
        <dbReference type="PROSITE" id="PS50853"/>
    </source>
</evidence>